<dbReference type="PROSITE" id="PS50206">
    <property type="entry name" value="RHODANESE_3"/>
    <property type="match status" value="1"/>
</dbReference>
<dbReference type="PANTHER" id="PTHR47377">
    <property type="entry name" value="RHODANESE-LIKE DOMAIN-CONTAINING PROTEIN 4, CHLOROPLASTIC"/>
    <property type="match status" value="1"/>
</dbReference>
<name>A0A545T5K7_9PROT</name>
<sequence length="140" mass="15372">MSGQYKGDMTVQQAWDLLQSDARTVLVDVRTEPEWMFVGLPALAGVGKNVIRVSWQVFPSMQVNGSFVEDVAQHGIRQDDTILMLCRSGVRSMSSAAAMTAAGYKNCFNILGGFEGPHDDERHRGNVDGWKAAGLPWEQA</sequence>
<comment type="caution">
    <text evidence="2">The sequence shown here is derived from an EMBL/GenBank/DDBJ whole genome shotgun (WGS) entry which is preliminary data.</text>
</comment>
<dbReference type="InterPro" id="IPR044240">
    <property type="entry name" value="STR4-like"/>
</dbReference>
<dbReference type="InterPro" id="IPR036873">
    <property type="entry name" value="Rhodanese-like_dom_sf"/>
</dbReference>
<evidence type="ECO:0000259" key="1">
    <source>
        <dbReference type="PROSITE" id="PS50206"/>
    </source>
</evidence>
<dbReference type="AlphaFoldDB" id="A0A545T5K7"/>
<organism evidence="2 3">
    <name type="scientific">Denitrobaculum tricleocarpae</name>
    <dbReference type="NCBI Taxonomy" id="2591009"/>
    <lineage>
        <taxon>Bacteria</taxon>
        <taxon>Pseudomonadati</taxon>
        <taxon>Pseudomonadota</taxon>
        <taxon>Alphaproteobacteria</taxon>
        <taxon>Rhodospirillales</taxon>
        <taxon>Rhodospirillaceae</taxon>
        <taxon>Denitrobaculum</taxon>
    </lineage>
</organism>
<dbReference type="Pfam" id="PF00581">
    <property type="entry name" value="Rhodanese"/>
    <property type="match status" value="1"/>
</dbReference>
<gene>
    <name evidence="2" type="ORF">FKG95_25870</name>
</gene>
<dbReference type="EMBL" id="VHSH01000012">
    <property type="protein sequence ID" value="TQV72499.1"/>
    <property type="molecule type" value="Genomic_DNA"/>
</dbReference>
<dbReference type="InterPro" id="IPR001763">
    <property type="entry name" value="Rhodanese-like_dom"/>
</dbReference>
<dbReference type="Proteomes" id="UP000315252">
    <property type="component" value="Unassembled WGS sequence"/>
</dbReference>
<dbReference type="Gene3D" id="3.40.250.10">
    <property type="entry name" value="Rhodanese-like domain"/>
    <property type="match status" value="1"/>
</dbReference>
<evidence type="ECO:0000313" key="3">
    <source>
        <dbReference type="Proteomes" id="UP000315252"/>
    </source>
</evidence>
<dbReference type="SUPFAM" id="SSF52821">
    <property type="entry name" value="Rhodanese/Cell cycle control phosphatase"/>
    <property type="match status" value="1"/>
</dbReference>
<evidence type="ECO:0000313" key="2">
    <source>
        <dbReference type="EMBL" id="TQV72499.1"/>
    </source>
</evidence>
<dbReference type="SMART" id="SM00450">
    <property type="entry name" value="RHOD"/>
    <property type="match status" value="1"/>
</dbReference>
<feature type="domain" description="Rhodanese" evidence="1">
    <location>
        <begin position="20"/>
        <end position="126"/>
    </location>
</feature>
<protein>
    <submittedName>
        <fullName evidence="2">Rhodanese-like domain-containing protein</fullName>
    </submittedName>
</protein>
<dbReference type="PANTHER" id="PTHR47377:SF1">
    <property type="entry name" value="RHODANESE-LIKE DOMAIN-CONTAINING PROTEIN 4, CHLOROPLASTIC"/>
    <property type="match status" value="1"/>
</dbReference>
<proteinExistence type="predicted"/>
<dbReference type="RefSeq" id="WP_142899346.1">
    <property type="nucleotide sequence ID" value="NZ_ML660063.1"/>
</dbReference>
<keyword evidence="3" id="KW-1185">Reference proteome</keyword>
<reference evidence="2 3" key="1">
    <citation type="submission" date="2019-06" db="EMBL/GenBank/DDBJ databases">
        <title>Whole genome sequence for Rhodospirillaceae sp. R148.</title>
        <authorList>
            <person name="Wang G."/>
        </authorList>
    </citation>
    <scope>NUCLEOTIDE SEQUENCE [LARGE SCALE GENOMIC DNA]</scope>
    <source>
        <strain evidence="2 3">R148</strain>
    </source>
</reference>
<accession>A0A545T5K7</accession>
<dbReference type="OrthoDB" id="9815890at2"/>